<dbReference type="InParanoid" id="A0A059C0C0"/>
<gene>
    <name evidence="1" type="ORF">EUGRSUZ_E00363</name>
</gene>
<name>A0A059C0C0_EUCGR</name>
<sequence length="69" mass="8372">MAISSLLENPEENRRHYYLHQHPEIFRHPHLRFYLSALHNCCILQFHAFPHSSFYSFQFLLFSCPCYAN</sequence>
<reference evidence="1" key="1">
    <citation type="submission" date="2013-07" db="EMBL/GenBank/DDBJ databases">
        <title>The genome of Eucalyptus grandis.</title>
        <authorList>
            <person name="Schmutz J."/>
            <person name="Hayes R."/>
            <person name="Myburg A."/>
            <person name="Tuskan G."/>
            <person name="Grattapaglia D."/>
            <person name="Rokhsar D.S."/>
        </authorList>
    </citation>
    <scope>NUCLEOTIDE SEQUENCE</scope>
    <source>
        <tissue evidence="1">Leaf extractions</tissue>
    </source>
</reference>
<evidence type="ECO:0000313" key="1">
    <source>
        <dbReference type="EMBL" id="KCW71898.1"/>
    </source>
</evidence>
<dbReference type="AlphaFoldDB" id="A0A059C0C0"/>
<protein>
    <submittedName>
        <fullName evidence="1">Uncharacterized protein</fullName>
    </submittedName>
</protein>
<dbReference type="Gramene" id="KCW71898">
    <property type="protein sequence ID" value="KCW71898"/>
    <property type="gene ID" value="EUGRSUZ_E00363"/>
</dbReference>
<organism evidence="1">
    <name type="scientific">Eucalyptus grandis</name>
    <name type="common">Flooded gum</name>
    <dbReference type="NCBI Taxonomy" id="71139"/>
    <lineage>
        <taxon>Eukaryota</taxon>
        <taxon>Viridiplantae</taxon>
        <taxon>Streptophyta</taxon>
        <taxon>Embryophyta</taxon>
        <taxon>Tracheophyta</taxon>
        <taxon>Spermatophyta</taxon>
        <taxon>Magnoliopsida</taxon>
        <taxon>eudicotyledons</taxon>
        <taxon>Gunneridae</taxon>
        <taxon>Pentapetalae</taxon>
        <taxon>rosids</taxon>
        <taxon>malvids</taxon>
        <taxon>Myrtales</taxon>
        <taxon>Myrtaceae</taxon>
        <taxon>Myrtoideae</taxon>
        <taxon>Eucalypteae</taxon>
        <taxon>Eucalyptus</taxon>
    </lineage>
</organism>
<accession>A0A059C0C0</accession>
<dbReference type="EMBL" id="KK198757">
    <property type="protein sequence ID" value="KCW71898.1"/>
    <property type="molecule type" value="Genomic_DNA"/>
</dbReference>
<proteinExistence type="predicted"/>